<proteinExistence type="predicted"/>
<dbReference type="AlphaFoldDB" id="A0A0E9QRK0"/>
<protein>
    <submittedName>
        <fullName evidence="1">Uncharacterized protein</fullName>
    </submittedName>
</protein>
<reference evidence="1" key="2">
    <citation type="journal article" date="2015" name="Fish Shellfish Immunol.">
        <title>Early steps in the European eel (Anguilla anguilla)-Vibrio vulnificus interaction in the gills: Role of the RtxA13 toxin.</title>
        <authorList>
            <person name="Callol A."/>
            <person name="Pajuelo D."/>
            <person name="Ebbesson L."/>
            <person name="Teles M."/>
            <person name="MacKenzie S."/>
            <person name="Amaro C."/>
        </authorList>
    </citation>
    <scope>NUCLEOTIDE SEQUENCE</scope>
</reference>
<sequence length="38" mass="4550">MVDIPWRAFCFIFVSFLYCVLFFSPVCTAPFETARFYD</sequence>
<dbReference type="EMBL" id="GBXM01088986">
    <property type="protein sequence ID" value="JAH19591.1"/>
    <property type="molecule type" value="Transcribed_RNA"/>
</dbReference>
<name>A0A0E9QRK0_ANGAN</name>
<organism evidence="1">
    <name type="scientific">Anguilla anguilla</name>
    <name type="common">European freshwater eel</name>
    <name type="synonym">Muraena anguilla</name>
    <dbReference type="NCBI Taxonomy" id="7936"/>
    <lineage>
        <taxon>Eukaryota</taxon>
        <taxon>Metazoa</taxon>
        <taxon>Chordata</taxon>
        <taxon>Craniata</taxon>
        <taxon>Vertebrata</taxon>
        <taxon>Euteleostomi</taxon>
        <taxon>Actinopterygii</taxon>
        <taxon>Neopterygii</taxon>
        <taxon>Teleostei</taxon>
        <taxon>Anguilliformes</taxon>
        <taxon>Anguillidae</taxon>
        <taxon>Anguilla</taxon>
    </lineage>
</organism>
<accession>A0A0E9QRK0</accession>
<reference evidence="1" key="1">
    <citation type="submission" date="2014-11" db="EMBL/GenBank/DDBJ databases">
        <authorList>
            <person name="Amaro Gonzalez C."/>
        </authorList>
    </citation>
    <scope>NUCLEOTIDE SEQUENCE</scope>
</reference>
<evidence type="ECO:0000313" key="1">
    <source>
        <dbReference type="EMBL" id="JAH19591.1"/>
    </source>
</evidence>